<dbReference type="EMBL" id="KE145369">
    <property type="protein sequence ID" value="EPE27423.1"/>
    <property type="molecule type" value="Genomic_DNA"/>
</dbReference>
<keyword evidence="3" id="KW-1185">Reference proteome</keyword>
<dbReference type="Proteomes" id="UP000016922">
    <property type="component" value="Unassembled WGS sequence"/>
</dbReference>
<dbReference type="GeneID" id="19463269"/>
<evidence type="ECO:0000313" key="3">
    <source>
        <dbReference type="Proteomes" id="UP000016922"/>
    </source>
</evidence>
<dbReference type="AlphaFoldDB" id="S3DLK1"/>
<dbReference type="KEGG" id="glz:GLAREA_04214"/>
<dbReference type="RefSeq" id="XP_008084782.1">
    <property type="nucleotide sequence ID" value="XM_008086591.1"/>
</dbReference>
<dbReference type="HOGENOM" id="CLU_882941_0_0_1"/>
<name>S3DLK1_GLAL2</name>
<reference evidence="2 3" key="1">
    <citation type="journal article" date="2013" name="BMC Genomics">
        <title>Genomics-driven discovery of the pneumocandin biosynthetic gene cluster in the fungus Glarea lozoyensis.</title>
        <authorList>
            <person name="Chen L."/>
            <person name="Yue Q."/>
            <person name="Zhang X."/>
            <person name="Xiang M."/>
            <person name="Wang C."/>
            <person name="Li S."/>
            <person name="Che Y."/>
            <person name="Ortiz-Lopez F.J."/>
            <person name="Bills G.F."/>
            <person name="Liu X."/>
            <person name="An Z."/>
        </authorList>
    </citation>
    <scope>NUCLEOTIDE SEQUENCE [LARGE SCALE GENOMIC DNA]</scope>
    <source>
        <strain evidence="3">ATCC 20868 / MF5171</strain>
    </source>
</reference>
<protein>
    <submittedName>
        <fullName evidence="2">Uncharacterized protein</fullName>
    </submittedName>
</protein>
<sequence>MPKNPNPHHFFRRRKKINKVTAASQKSNSITKNRKPNTAAQKPSVGSNLQKQKGIIVEPDEYQLEDENPERAYTIVREAATRYIERMIALKTAAALRREEGRNEEQTLATKIYTPQPNANAATLLRCTLLNALHSNTFHPVERIDKIGFFARDIDRERTRYALNVEETTFSEMLADLIAEGSLKADISTYTSPYLPRTSQSPKLAHIIQIRAAVYTPSNETLVHEGYKAEVWMSVLFYMEPKTWKWSEVVRVMRDGADAVYGVDGEVRREFLGRRGEFIDGFVGWVEVLRGPVGGYLLGLGQEKGESDDVVKGGG</sequence>
<feature type="compositionally biased region" description="Polar residues" evidence="1">
    <location>
        <begin position="21"/>
        <end position="51"/>
    </location>
</feature>
<proteinExistence type="predicted"/>
<feature type="region of interest" description="Disordered" evidence="1">
    <location>
        <begin position="1"/>
        <end position="53"/>
    </location>
</feature>
<evidence type="ECO:0000313" key="2">
    <source>
        <dbReference type="EMBL" id="EPE27423.1"/>
    </source>
</evidence>
<organism evidence="2 3">
    <name type="scientific">Glarea lozoyensis (strain ATCC 20868 / MF5171)</name>
    <dbReference type="NCBI Taxonomy" id="1116229"/>
    <lineage>
        <taxon>Eukaryota</taxon>
        <taxon>Fungi</taxon>
        <taxon>Dikarya</taxon>
        <taxon>Ascomycota</taxon>
        <taxon>Pezizomycotina</taxon>
        <taxon>Leotiomycetes</taxon>
        <taxon>Helotiales</taxon>
        <taxon>Helotiaceae</taxon>
        <taxon>Glarea</taxon>
    </lineage>
</organism>
<accession>S3DLK1</accession>
<gene>
    <name evidence="2" type="ORF">GLAREA_04214</name>
</gene>
<feature type="compositionally biased region" description="Basic residues" evidence="1">
    <location>
        <begin position="9"/>
        <end position="18"/>
    </location>
</feature>
<evidence type="ECO:0000256" key="1">
    <source>
        <dbReference type="SAM" id="MobiDB-lite"/>
    </source>
</evidence>